<evidence type="ECO:0000313" key="2">
    <source>
        <dbReference type="Proteomes" id="UP000316714"/>
    </source>
</evidence>
<dbReference type="Proteomes" id="UP000316714">
    <property type="component" value="Unassembled WGS sequence"/>
</dbReference>
<gene>
    <name evidence="1" type="ORF">KOR34_45400</name>
</gene>
<dbReference type="AlphaFoldDB" id="A0A5C5UXT6"/>
<reference evidence="1 2" key="1">
    <citation type="submission" date="2019-02" db="EMBL/GenBank/DDBJ databases">
        <title>Deep-cultivation of Planctomycetes and their phenomic and genomic characterization uncovers novel biology.</title>
        <authorList>
            <person name="Wiegand S."/>
            <person name="Jogler M."/>
            <person name="Boedeker C."/>
            <person name="Pinto D."/>
            <person name="Vollmers J."/>
            <person name="Rivas-Marin E."/>
            <person name="Kohn T."/>
            <person name="Peeters S.H."/>
            <person name="Heuer A."/>
            <person name="Rast P."/>
            <person name="Oberbeckmann S."/>
            <person name="Bunk B."/>
            <person name="Jeske O."/>
            <person name="Meyerdierks A."/>
            <person name="Storesund J.E."/>
            <person name="Kallscheuer N."/>
            <person name="Luecker S."/>
            <person name="Lage O.M."/>
            <person name="Pohl T."/>
            <person name="Merkel B.J."/>
            <person name="Hornburger P."/>
            <person name="Mueller R.-W."/>
            <person name="Bruemmer F."/>
            <person name="Labrenz M."/>
            <person name="Spormann A.M."/>
            <person name="Op Den Camp H."/>
            <person name="Overmann J."/>
            <person name="Amann R."/>
            <person name="Jetten M.S.M."/>
            <person name="Mascher T."/>
            <person name="Medema M.H."/>
            <person name="Devos D.P."/>
            <person name="Kaster A.-K."/>
            <person name="Ovreas L."/>
            <person name="Rohde M."/>
            <person name="Galperin M.Y."/>
            <person name="Jogler C."/>
        </authorList>
    </citation>
    <scope>NUCLEOTIDE SEQUENCE [LARGE SCALE GENOMIC DNA]</scope>
    <source>
        <strain evidence="1 2">KOR34</strain>
    </source>
</reference>
<keyword evidence="2" id="KW-1185">Reference proteome</keyword>
<evidence type="ECO:0000313" key="1">
    <source>
        <dbReference type="EMBL" id="TWT31164.1"/>
    </source>
</evidence>
<proteinExistence type="predicted"/>
<organism evidence="1 2">
    <name type="scientific">Posidoniimonas corsicana</name>
    <dbReference type="NCBI Taxonomy" id="1938618"/>
    <lineage>
        <taxon>Bacteria</taxon>
        <taxon>Pseudomonadati</taxon>
        <taxon>Planctomycetota</taxon>
        <taxon>Planctomycetia</taxon>
        <taxon>Pirellulales</taxon>
        <taxon>Lacipirellulaceae</taxon>
        <taxon>Posidoniimonas</taxon>
    </lineage>
</organism>
<sequence>MNNSTEDYTDPKVLDAAVEELSQLVRTEHWFCSLPEYFRRDDPRGAGSIAWEHAHDNRPAPPLTGDARYEYLDAVCRLLATFDPVVVETYYERRAAG</sequence>
<name>A0A5C5UXT6_9BACT</name>
<protein>
    <submittedName>
        <fullName evidence="1">Uncharacterized protein</fullName>
    </submittedName>
</protein>
<dbReference type="RefSeq" id="WP_146568351.1">
    <property type="nucleotide sequence ID" value="NZ_SIHJ01000004.1"/>
</dbReference>
<dbReference type="EMBL" id="SIHJ01000004">
    <property type="protein sequence ID" value="TWT31164.1"/>
    <property type="molecule type" value="Genomic_DNA"/>
</dbReference>
<accession>A0A5C5UXT6</accession>
<comment type="caution">
    <text evidence="1">The sequence shown here is derived from an EMBL/GenBank/DDBJ whole genome shotgun (WGS) entry which is preliminary data.</text>
</comment>